<dbReference type="RefSeq" id="WP_271185937.1">
    <property type="nucleotide sequence ID" value="NZ_BSFE01000002.1"/>
</dbReference>
<sequence>MKLAVLFLFSILLASGQVAFKFAAIDIKARVEAIGGLWAFASLPLFAALVIYAGATALWVWILTDTPLSRAYPFALLGAIFVPAASVVLFGESLTWSYPVGLLLVCLGVYLCVR</sequence>
<accession>A0A9W6IJP1</accession>
<reference evidence="2" key="1">
    <citation type="journal article" date="2014" name="Int. J. Syst. Evol. Microbiol.">
        <title>Complete genome sequence of Corynebacterium casei LMG S-19264T (=DSM 44701T), isolated from a smear-ripened cheese.</title>
        <authorList>
            <consortium name="US DOE Joint Genome Institute (JGI-PGF)"/>
            <person name="Walter F."/>
            <person name="Albersmeier A."/>
            <person name="Kalinowski J."/>
            <person name="Ruckert C."/>
        </authorList>
    </citation>
    <scope>NUCLEOTIDE SEQUENCE</scope>
    <source>
        <strain evidence="2">VKM B-1513</strain>
    </source>
</reference>
<dbReference type="EMBL" id="BSFE01000002">
    <property type="protein sequence ID" value="GLK51557.1"/>
    <property type="molecule type" value="Genomic_DNA"/>
</dbReference>
<dbReference type="Gene3D" id="1.10.3730.20">
    <property type="match status" value="1"/>
</dbReference>
<evidence type="ECO:0008006" key="4">
    <source>
        <dbReference type="Google" id="ProtNLM"/>
    </source>
</evidence>
<dbReference type="InterPro" id="IPR037185">
    <property type="entry name" value="EmrE-like"/>
</dbReference>
<feature type="transmembrane region" description="Helical" evidence="1">
    <location>
        <begin position="96"/>
        <end position="113"/>
    </location>
</feature>
<feature type="transmembrane region" description="Helical" evidence="1">
    <location>
        <begin position="71"/>
        <end position="90"/>
    </location>
</feature>
<dbReference type="SUPFAM" id="SSF103481">
    <property type="entry name" value="Multidrug resistance efflux transporter EmrE"/>
    <property type="match status" value="1"/>
</dbReference>
<keyword evidence="1" id="KW-0472">Membrane</keyword>
<gene>
    <name evidence="2" type="ORF">GCM10017621_10650</name>
</gene>
<feature type="transmembrane region" description="Helical" evidence="1">
    <location>
        <begin position="39"/>
        <end position="64"/>
    </location>
</feature>
<dbReference type="Proteomes" id="UP001143486">
    <property type="component" value="Unassembled WGS sequence"/>
</dbReference>
<organism evidence="2 3">
    <name type="scientific">Maricaulis virginensis</name>
    <dbReference type="NCBI Taxonomy" id="144022"/>
    <lineage>
        <taxon>Bacteria</taxon>
        <taxon>Pseudomonadati</taxon>
        <taxon>Pseudomonadota</taxon>
        <taxon>Alphaproteobacteria</taxon>
        <taxon>Maricaulales</taxon>
        <taxon>Maricaulaceae</taxon>
        <taxon>Maricaulis</taxon>
    </lineage>
</organism>
<evidence type="ECO:0000313" key="2">
    <source>
        <dbReference type="EMBL" id="GLK51557.1"/>
    </source>
</evidence>
<evidence type="ECO:0000313" key="3">
    <source>
        <dbReference type="Proteomes" id="UP001143486"/>
    </source>
</evidence>
<evidence type="ECO:0000256" key="1">
    <source>
        <dbReference type="SAM" id="Phobius"/>
    </source>
</evidence>
<name>A0A9W6IJP1_9PROT</name>
<comment type="caution">
    <text evidence="2">The sequence shown here is derived from an EMBL/GenBank/DDBJ whole genome shotgun (WGS) entry which is preliminary data.</text>
</comment>
<dbReference type="AlphaFoldDB" id="A0A9W6IJP1"/>
<proteinExistence type="predicted"/>
<keyword evidence="1" id="KW-1133">Transmembrane helix</keyword>
<keyword evidence="3" id="KW-1185">Reference proteome</keyword>
<protein>
    <recommendedName>
        <fullName evidence="4">EamA-like transporter family protein</fullName>
    </recommendedName>
</protein>
<reference evidence="2" key="2">
    <citation type="submission" date="2023-01" db="EMBL/GenBank/DDBJ databases">
        <authorList>
            <person name="Sun Q."/>
            <person name="Evtushenko L."/>
        </authorList>
    </citation>
    <scope>NUCLEOTIDE SEQUENCE</scope>
    <source>
        <strain evidence="2">VKM B-1513</strain>
    </source>
</reference>
<keyword evidence="1" id="KW-0812">Transmembrane</keyword>